<keyword evidence="2" id="KW-0169">Cobalamin biosynthesis</keyword>
<evidence type="ECO:0000256" key="3">
    <source>
        <dbReference type="ARBA" id="ARBA00023002"/>
    </source>
</evidence>
<dbReference type="PANTHER" id="PTHR36925">
    <property type="entry name" value="COBALT-PRECORRIN-6A REDUCTASE"/>
    <property type="match status" value="1"/>
</dbReference>
<dbReference type="NCBIfam" id="NF005969">
    <property type="entry name" value="PRK08057.1-3"/>
    <property type="match status" value="1"/>
</dbReference>
<dbReference type="STRING" id="1770053.SAMN05216551_10970"/>
<evidence type="ECO:0000313" key="4">
    <source>
        <dbReference type="EMBL" id="SDV49709.1"/>
    </source>
</evidence>
<dbReference type="Proteomes" id="UP000243719">
    <property type="component" value="Unassembled WGS sequence"/>
</dbReference>
<evidence type="ECO:0000313" key="5">
    <source>
        <dbReference type="Proteomes" id="UP000243719"/>
    </source>
</evidence>
<dbReference type="RefSeq" id="WP_091910130.1">
    <property type="nucleotide sequence ID" value="NZ_FNLO01000009.1"/>
</dbReference>
<keyword evidence="3" id="KW-0560">Oxidoreductase</keyword>
<keyword evidence="5" id="KW-1185">Reference proteome</keyword>
<proteinExistence type="predicted"/>
<dbReference type="GO" id="GO:0016994">
    <property type="term" value="F:precorrin-6A reductase activity"/>
    <property type="evidence" value="ECO:0007669"/>
    <property type="project" value="InterPro"/>
</dbReference>
<accession>A0A1H2PRZ1</accession>
<comment type="pathway">
    <text evidence="1">Cofactor biosynthesis; adenosylcobalamin biosynthesis.</text>
</comment>
<dbReference type="NCBIfam" id="NF005968">
    <property type="entry name" value="PRK08057.1-2"/>
    <property type="match status" value="1"/>
</dbReference>
<dbReference type="EMBL" id="FNLO01000009">
    <property type="protein sequence ID" value="SDV49709.1"/>
    <property type="molecule type" value="Genomic_DNA"/>
</dbReference>
<dbReference type="Pfam" id="PF02571">
    <property type="entry name" value="CbiJ"/>
    <property type="match status" value="1"/>
</dbReference>
<dbReference type="PROSITE" id="PS51014">
    <property type="entry name" value="COBK_CBIJ"/>
    <property type="match status" value="1"/>
</dbReference>
<dbReference type="GO" id="GO:0009236">
    <property type="term" value="P:cobalamin biosynthetic process"/>
    <property type="evidence" value="ECO:0007669"/>
    <property type="project" value="UniProtKB-UniPathway"/>
</dbReference>
<gene>
    <name evidence="4" type="ORF">SAMN05216551_10970</name>
</gene>
<protein>
    <submittedName>
        <fullName evidence="4">Precorrin-6A reductase</fullName>
    </submittedName>
</protein>
<evidence type="ECO:0000256" key="2">
    <source>
        <dbReference type="ARBA" id="ARBA00022573"/>
    </source>
</evidence>
<dbReference type="InterPro" id="IPR003723">
    <property type="entry name" value="Precorrin-6x_reduct"/>
</dbReference>
<evidence type="ECO:0000256" key="1">
    <source>
        <dbReference type="ARBA" id="ARBA00004953"/>
    </source>
</evidence>
<dbReference type="PANTHER" id="PTHR36925:SF1">
    <property type="entry name" value="COBALT-PRECORRIN-6A REDUCTASE"/>
    <property type="match status" value="1"/>
</dbReference>
<dbReference type="AlphaFoldDB" id="A0A1H2PRZ1"/>
<organism evidence="4 5">
    <name type="scientific">Chitinasiproducens palmae</name>
    <dbReference type="NCBI Taxonomy" id="1770053"/>
    <lineage>
        <taxon>Bacteria</taxon>
        <taxon>Pseudomonadati</taxon>
        <taxon>Pseudomonadota</taxon>
        <taxon>Betaproteobacteria</taxon>
        <taxon>Burkholderiales</taxon>
        <taxon>Burkholderiaceae</taxon>
        <taxon>Chitinasiproducens</taxon>
    </lineage>
</organism>
<sequence>MKDESAPRVLLLGGTGDALRLADGLAGDDVYSLAGLGRVPETLACAVRVGGYGGADGLADYLRRNAIALLIDATHPYAARISANAAAAADRVGVPCWALRRPAWTPGVGDDWREWDDWAALRQLLAPFGRPLFTNGRAALAHLDAVPATQHWHVRVLDPQPGNARATVLAARGPFSLDDERALFERLGIDVLVSKNSGGPATEAKLRVARERGVPVMMQRRPMLPAGVRCFDAVDALASALRAWRRGGYNDAGETTA</sequence>
<name>A0A1H2PRZ1_9BURK</name>
<reference evidence="5" key="1">
    <citation type="submission" date="2016-09" db="EMBL/GenBank/DDBJ databases">
        <authorList>
            <person name="Varghese N."/>
            <person name="Submissions S."/>
        </authorList>
    </citation>
    <scope>NUCLEOTIDE SEQUENCE [LARGE SCALE GENOMIC DNA]</scope>
    <source>
        <strain evidence="5">JS23</strain>
    </source>
</reference>
<dbReference type="OrthoDB" id="5183775at2"/>
<dbReference type="UniPathway" id="UPA00148"/>